<dbReference type="GeneID" id="75137491"/>
<evidence type="ECO:0000313" key="1">
    <source>
        <dbReference type="EMBL" id="KRM63936.1"/>
    </source>
</evidence>
<dbReference type="RefSeq" id="WP_156313907.1">
    <property type="nucleotide sequence ID" value="NZ_AYYP01000047.1"/>
</dbReference>
<organism evidence="1 2">
    <name type="scientific">Ligilactobacillus agilis DSM 20509</name>
    <dbReference type="NCBI Taxonomy" id="1423718"/>
    <lineage>
        <taxon>Bacteria</taxon>
        <taxon>Bacillati</taxon>
        <taxon>Bacillota</taxon>
        <taxon>Bacilli</taxon>
        <taxon>Lactobacillales</taxon>
        <taxon>Lactobacillaceae</taxon>
        <taxon>Ligilactobacillus</taxon>
    </lineage>
</organism>
<proteinExistence type="predicted"/>
<gene>
    <name evidence="1" type="ORF">FC14_GL000152</name>
</gene>
<name>A0A0R2A9X6_9LACO</name>
<dbReference type="PATRIC" id="fig|1423718.3.peg.155"/>
<comment type="caution">
    <text evidence="1">The sequence shown here is derived from an EMBL/GenBank/DDBJ whole genome shotgun (WGS) entry which is preliminary data.</text>
</comment>
<dbReference type="EMBL" id="AYYP01000047">
    <property type="protein sequence ID" value="KRM63936.1"/>
    <property type="molecule type" value="Genomic_DNA"/>
</dbReference>
<sequence>MNLRKEIALKWQQATIKDHLVFSWVFNDHPELLEQLLKMWLPNFKVRHLNYRQA</sequence>
<accession>A0A0R2A9X6</accession>
<evidence type="ECO:0000313" key="2">
    <source>
        <dbReference type="Proteomes" id="UP000051008"/>
    </source>
</evidence>
<dbReference type="AlphaFoldDB" id="A0A0R2A9X6"/>
<dbReference type="Proteomes" id="UP000051008">
    <property type="component" value="Unassembled WGS sequence"/>
</dbReference>
<protein>
    <submittedName>
        <fullName evidence="1">Uncharacterized protein</fullName>
    </submittedName>
</protein>
<keyword evidence="2" id="KW-1185">Reference proteome</keyword>
<reference evidence="1 2" key="1">
    <citation type="journal article" date="2015" name="Genome Announc.">
        <title>Expanding the biotechnology potential of lactobacilli through comparative genomics of 213 strains and associated genera.</title>
        <authorList>
            <person name="Sun Z."/>
            <person name="Harris H.M."/>
            <person name="McCann A."/>
            <person name="Guo C."/>
            <person name="Argimon S."/>
            <person name="Zhang W."/>
            <person name="Yang X."/>
            <person name="Jeffery I.B."/>
            <person name="Cooney J.C."/>
            <person name="Kagawa T.F."/>
            <person name="Liu W."/>
            <person name="Song Y."/>
            <person name="Salvetti E."/>
            <person name="Wrobel A."/>
            <person name="Rasinkangas P."/>
            <person name="Parkhill J."/>
            <person name="Rea M.C."/>
            <person name="O'Sullivan O."/>
            <person name="Ritari J."/>
            <person name="Douillard F.P."/>
            <person name="Paul Ross R."/>
            <person name="Yang R."/>
            <person name="Briner A.E."/>
            <person name="Felis G.E."/>
            <person name="de Vos W.M."/>
            <person name="Barrangou R."/>
            <person name="Klaenhammer T.R."/>
            <person name="Caufield P.W."/>
            <person name="Cui Y."/>
            <person name="Zhang H."/>
            <person name="O'Toole P.W."/>
        </authorList>
    </citation>
    <scope>NUCLEOTIDE SEQUENCE [LARGE SCALE GENOMIC DNA]</scope>
    <source>
        <strain evidence="1 2">DSM 20509</strain>
    </source>
</reference>